<dbReference type="EMBL" id="FN647705">
    <property type="protein sequence ID" value="CBJ48965.1"/>
    <property type="molecule type" value="Genomic_DNA"/>
</dbReference>
<keyword evidence="1" id="KW-0732">Signal</keyword>
<keyword evidence="3" id="KW-1185">Reference proteome</keyword>
<evidence type="ECO:0000313" key="2">
    <source>
        <dbReference type="EMBL" id="CBJ48965.1"/>
    </source>
</evidence>
<dbReference type="Proteomes" id="UP000002630">
    <property type="component" value="Linkage Group LG23"/>
</dbReference>
<accession>D7FGX6</accession>
<evidence type="ECO:0000313" key="3">
    <source>
        <dbReference type="Proteomes" id="UP000002630"/>
    </source>
</evidence>
<sequence length="232" mass="24150">MEQMRKAWTPVLVALLSPMAAGALCTQSALTIETTAFTFSGCYQESPYAGLYETKVWTIEGRDVAEFGTKAILADLQNGPLVDPVWVIGTVTALPQNTWSDGYNSGLEVVNLVCTGTSTFWETEDPAQEIQWTCDTDGDGVTSVPESGDLAVTCGCAGMPTTISTPAPMPPAPTPAPTTPEPTIGVVPQTPAPAAADGYVPTPNPAVIIAVDPTPVPISGGADSNQVRPANW</sequence>
<feature type="signal peptide" evidence="1">
    <location>
        <begin position="1"/>
        <end position="23"/>
    </location>
</feature>
<proteinExistence type="predicted"/>
<reference evidence="2 3" key="1">
    <citation type="journal article" date="2010" name="Nature">
        <title>The Ectocarpus genome and the independent evolution of multicellularity in brown algae.</title>
        <authorList>
            <person name="Cock J.M."/>
            <person name="Sterck L."/>
            <person name="Rouze P."/>
            <person name="Scornet D."/>
            <person name="Allen A.E."/>
            <person name="Amoutzias G."/>
            <person name="Anthouard V."/>
            <person name="Artiguenave F."/>
            <person name="Aury J.M."/>
            <person name="Badger J.H."/>
            <person name="Beszteri B."/>
            <person name="Billiau K."/>
            <person name="Bonnet E."/>
            <person name="Bothwell J.H."/>
            <person name="Bowler C."/>
            <person name="Boyen C."/>
            <person name="Brownlee C."/>
            <person name="Carrano C.J."/>
            <person name="Charrier B."/>
            <person name="Cho G.Y."/>
            <person name="Coelho S.M."/>
            <person name="Collen J."/>
            <person name="Corre E."/>
            <person name="Da Silva C."/>
            <person name="Delage L."/>
            <person name="Delaroque N."/>
            <person name="Dittami S.M."/>
            <person name="Doulbeau S."/>
            <person name="Elias M."/>
            <person name="Farnham G."/>
            <person name="Gachon C.M."/>
            <person name="Gschloessl B."/>
            <person name="Heesch S."/>
            <person name="Jabbari K."/>
            <person name="Jubin C."/>
            <person name="Kawai H."/>
            <person name="Kimura K."/>
            <person name="Kloareg B."/>
            <person name="Kupper F.C."/>
            <person name="Lang D."/>
            <person name="Le Bail A."/>
            <person name="Leblanc C."/>
            <person name="Lerouge P."/>
            <person name="Lohr M."/>
            <person name="Lopez P.J."/>
            <person name="Martens C."/>
            <person name="Maumus F."/>
            <person name="Michel G."/>
            <person name="Miranda-Saavedra D."/>
            <person name="Morales J."/>
            <person name="Moreau H."/>
            <person name="Motomura T."/>
            <person name="Nagasato C."/>
            <person name="Napoli C.A."/>
            <person name="Nelson D.R."/>
            <person name="Nyvall-Collen P."/>
            <person name="Peters A.F."/>
            <person name="Pommier C."/>
            <person name="Potin P."/>
            <person name="Poulain J."/>
            <person name="Quesneville H."/>
            <person name="Read B."/>
            <person name="Rensing S.A."/>
            <person name="Ritter A."/>
            <person name="Rousvoal S."/>
            <person name="Samanta M."/>
            <person name="Samson G."/>
            <person name="Schroeder D.C."/>
            <person name="Segurens B."/>
            <person name="Strittmatter M."/>
            <person name="Tonon T."/>
            <person name="Tregear J.W."/>
            <person name="Valentin K."/>
            <person name="von Dassow P."/>
            <person name="Yamagishi T."/>
            <person name="Van de Peer Y."/>
            <person name="Wincker P."/>
        </authorList>
    </citation>
    <scope>NUCLEOTIDE SEQUENCE [LARGE SCALE GENOMIC DNA]</scope>
    <source>
        <strain evidence="3">Ec32 / CCAP1310/4</strain>
    </source>
</reference>
<name>D7FGX6_ECTSI</name>
<dbReference type="EMBL" id="FN649748">
    <property type="protein sequence ID" value="CBJ48965.1"/>
    <property type="molecule type" value="Genomic_DNA"/>
</dbReference>
<protein>
    <submittedName>
        <fullName evidence="2">Uncharacterized protein</fullName>
    </submittedName>
</protein>
<dbReference type="OrthoDB" id="10376668at2759"/>
<feature type="chain" id="PRO_5003095185" evidence="1">
    <location>
        <begin position="24"/>
        <end position="232"/>
    </location>
</feature>
<dbReference type="AlphaFoldDB" id="D7FGX6"/>
<evidence type="ECO:0000256" key="1">
    <source>
        <dbReference type="SAM" id="SignalP"/>
    </source>
</evidence>
<dbReference type="InParanoid" id="D7FGX6"/>
<gene>
    <name evidence="2" type="ORF">Esi_0102_0072</name>
</gene>
<organism evidence="2 3">
    <name type="scientific">Ectocarpus siliculosus</name>
    <name type="common">Brown alga</name>
    <name type="synonym">Conferva siliculosa</name>
    <dbReference type="NCBI Taxonomy" id="2880"/>
    <lineage>
        <taxon>Eukaryota</taxon>
        <taxon>Sar</taxon>
        <taxon>Stramenopiles</taxon>
        <taxon>Ochrophyta</taxon>
        <taxon>PX clade</taxon>
        <taxon>Phaeophyceae</taxon>
        <taxon>Ectocarpales</taxon>
        <taxon>Ectocarpaceae</taxon>
        <taxon>Ectocarpus</taxon>
    </lineage>
</organism>